<proteinExistence type="predicted"/>
<evidence type="ECO:0000313" key="1">
    <source>
        <dbReference type="EMBL" id="KKL94757.1"/>
    </source>
</evidence>
<accession>A0A0F9J6H4</accession>
<name>A0A0F9J6H4_9ZZZZ</name>
<comment type="caution">
    <text evidence="1">The sequence shown here is derived from an EMBL/GenBank/DDBJ whole genome shotgun (WGS) entry which is preliminary data.</text>
</comment>
<sequence>ISETGVVLVGGKGGILSINENTLEINELNFGDIGGELVRGILQTGNAIVL</sequence>
<feature type="non-terminal residue" evidence="1">
    <location>
        <position position="1"/>
    </location>
</feature>
<dbReference type="EMBL" id="LAZR01018845">
    <property type="protein sequence ID" value="KKL94757.1"/>
    <property type="molecule type" value="Genomic_DNA"/>
</dbReference>
<gene>
    <name evidence="1" type="ORF">LCGC14_1861500</name>
</gene>
<organism evidence="1">
    <name type="scientific">marine sediment metagenome</name>
    <dbReference type="NCBI Taxonomy" id="412755"/>
    <lineage>
        <taxon>unclassified sequences</taxon>
        <taxon>metagenomes</taxon>
        <taxon>ecological metagenomes</taxon>
    </lineage>
</organism>
<dbReference type="AlphaFoldDB" id="A0A0F9J6H4"/>
<reference evidence="1" key="1">
    <citation type="journal article" date="2015" name="Nature">
        <title>Complex archaea that bridge the gap between prokaryotes and eukaryotes.</title>
        <authorList>
            <person name="Spang A."/>
            <person name="Saw J.H."/>
            <person name="Jorgensen S.L."/>
            <person name="Zaremba-Niedzwiedzka K."/>
            <person name="Martijn J."/>
            <person name="Lind A.E."/>
            <person name="van Eijk R."/>
            <person name="Schleper C."/>
            <person name="Guy L."/>
            <person name="Ettema T.J."/>
        </authorList>
    </citation>
    <scope>NUCLEOTIDE SEQUENCE</scope>
</reference>
<protein>
    <submittedName>
        <fullName evidence="1">Uncharacterized protein</fullName>
    </submittedName>
</protein>